<evidence type="ECO:0000256" key="1">
    <source>
        <dbReference type="ARBA" id="ARBA00004370"/>
    </source>
</evidence>
<dbReference type="EMBL" id="JAVFKY010000004">
    <property type="protein sequence ID" value="KAK5577879.1"/>
    <property type="molecule type" value="Genomic_DNA"/>
</dbReference>
<dbReference type="GO" id="GO:0016020">
    <property type="term" value="C:membrane"/>
    <property type="evidence" value="ECO:0007669"/>
    <property type="project" value="UniProtKB-SubCell"/>
</dbReference>
<dbReference type="PANTHER" id="PTHR21659:SF86">
    <property type="entry name" value="TRANSMEMBRANE PROTEIN"/>
    <property type="match status" value="1"/>
</dbReference>
<organism evidence="7 8">
    <name type="scientific">Dictyostelium firmibasis</name>
    <dbReference type="NCBI Taxonomy" id="79012"/>
    <lineage>
        <taxon>Eukaryota</taxon>
        <taxon>Amoebozoa</taxon>
        <taxon>Evosea</taxon>
        <taxon>Eumycetozoa</taxon>
        <taxon>Dictyostelia</taxon>
        <taxon>Dictyosteliales</taxon>
        <taxon>Dictyosteliaceae</taxon>
        <taxon>Dictyostelium</taxon>
    </lineage>
</organism>
<comment type="similarity">
    <text evidence="2">Belongs to the UPF0057 (PMP3) family.</text>
</comment>
<proteinExistence type="inferred from homology"/>
<gene>
    <name evidence="7" type="ORF">RB653_002827</name>
</gene>
<feature type="transmembrane region" description="Helical" evidence="6">
    <location>
        <begin position="7"/>
        <end position="24"/>
    </location>
</feature>
<evidence type="ECO:0000313" key="7">
    <source>
        <dbReference type="EMBL" id="KAK5577879.1"/>
    </source>
</evidence>
<evidence type="ECO:0000256" key="5">
    <source>
        <dbReference type="ARBA" id="ARBA00023136"/>
    </source>
</evidence>
<keyword evidence="3 6" id="KW-0812">Transmembrane</keyword>
<feature type="transmembrane region" description="Helical" evidence="6">
    <location>
        <begin position="30"/>
        <end position="56"/>
    </location>
</feature>
<dbReference type="PROSITE" id="PS01309">
    <property type="entry name" value="UPF0057"/>
    <property type="match status" value="1"/>
</dbReference>
<reference evidence="7 8" key="1">
    <citation type="submission" date="2023-11" db="EMBL/GenBank/DDBJ databases">
        <title>Dfirmibasis_genome.</title>
        <authorList>
            <person name="Edelbroek B."/>
            <person name="Kjellin J."/>
            <person name="Jerlstrom-Hultqvist J."/>
            <person name="Soderbom F."/>
        </authorList>
    </citation>
    <scope>NUCLEOTIDE SEQUENCE [LARGE SCALE GENOMIC DNA]</scope>
    <source>
        <strain evidence="7 8">TNS-C-14</strain>
    </source>
</reference>
<evidence type="ECO:0000256" key="3">
    <source>
        <dbReference type="ARBA" id="ARBA00022692"/>
    </source>
</evidence>
<keyword evidence="4 6" id="KW-1133">Transmembrane helix</keyword>
<name>A0AAN7YND7_9MYCE</name>
<dbReference type="InterPro" id="IPR000612">
    <property type="entry name" value="PMP3"/>
</dbReference>
<evidence type="ECO:0000256" key="4">
    <source>
        <dbReference type="ARBA" id="ARBA00022989"/>
    </source>
</evidence>
<evidence type="ECO:0000256" key="2">
    <source>
        <dbReference type="ARBA" id="ARBA00009530"/>
    </source>
</evidence>
<evidence type="ECO:0000313" key="8">
    <source>
        <dbReference type="Proteomes" id="UP001344447"/>
    </source>
</evidence>
<accession>A0AAN7YND7</accession>
<dbReference type="Pfam" id="PF01679">
    <property type="entry name" value="Pmp3"/>
    <property type="match status" value="1"/>
</dbReference>
<dbReference type="Proteomes" id="UP001344447">
    <property type="component" value="Unassembled WGS sequence"/>
</dbReference>
<comment type="caution">
    <text evidence="7">The sequence shown here is derived from an EMBL/GenBank/DDBJ whole genome shotgun (WGS) entry which is preliminary data.</text>
</comment>
<comment type="subcellular location">
    <subcellularLocation>
        <location evidence="1">Membrane</location>
    </subcellularLocation>
</comment>
<sequence>MSEGSKQVGMIILCIIIPPLAVFIRRGCAVVFWVNIVLWILGWIPGVIHALWVILFSKIKSTNLKM</sequence>
<dbReference type="AlphaFoldDB" id="A0AAN7YND7"/>
<protein>
    <submittedName>
        <fullName evidence="7">Uncharacterized protein</fullName>
    </submittedName>
</protein>
<dbReference type="PANTHER" id="PTHR21659">
    <property type="entry name" value="HYDROPHOBIC PROTEIN RCI2 LOW TEMPERATURE AND SALT RESPONSIVE PROTEIN LTI6 -RELATED"/>
    <property type="match status" value="1"/>
</dbReference>
<keyword evidence="8" id="KW-1185">Reference proteome</keyword>
<evidence type="ECO:0000256" key="6">
    <source>
        <dbReference type="SAM" id="Phobius"/>
    </source>
</evidence>
<keyword evidence="5 6" id="KW-0472">Membrane</keyword>